<dbReference type="EMBL" id="CM026423">
    <property type="protein sequence ID" value="KAG0582891.1"/>
    <property type="molecule type" value="Genomic_DNA"/>
</dbReference>
<dbReference type="Proteomes" id="UP000822688">
    <property type="component" value="Chromosome 3"/>
</dbReference>
<dbReference type="AlphaFoldDB" id="A0A8T0IJ16"/>
<evidence type="ECO:0008006" key="4">
    <source>
        <dbReference type="Google" id="ProtNLM"/>
    </source>
</evidence>
<name>A0A8T0IJ16_CERPU</name>
<evidence type="ECO:0000313" key="3">
    <source>
        <dbReference type="Proteomes" id="UP000822688"/>
    </source>
</evidence>
<reference evidence="2" key="1">
    <citation type="submission" date="2020-06" db="EMBL/GenBank/DDBJ databases">
        <title>WGS assembly of Ceratodon purpureus strain R40.</title>
        <authorList>
            <person name="Carey S.B."/>
            <person name="Jenkins J."/>
            <person name="Shu S."/>
            <person name="Lovell J.T."/>
            <person name="Sreedasyam A."/>
            <person name="Maumus F."/>
            <person name="Tiley G.P."/>
            <person name="Fernandez-Pozo N."/>
            <person name="Barry K."/>
            <person name="Chen C."/>
            <person name="Wang M."/>
            <person name="Lipzen A."/>
            <person name="Daum C."/>
            <person name="Saski C.A."/>
            <person name="Payton A.C."/>
            <person name="Mcbreen J.C."/>
            <person name="Conrad R.E."/>
            <person name="Kollar L.M."/>
            <person name="Olsson S."/>
            <person name="Huttunen S."/>
            <person name="Landis J.B."/>
            <person name="Wickett N.J."/>
            <person name="Johnson M.G."/>
            <person name="Rensing S.A."/>
            <person name="Grimwood J."/>
            <person name="Schmutz J."/>
            <person name="Mcdaniel S.F."/>
        </authorList>
    </citation>
    <scope>NUCLEOTIDE SEQUENCE</scope>
    <source>
        <strain evidence="2">R40</strain>
    </source>
</reference>
<evidence type="ECO:0000313" key="2">
    <source>
        <dbReference type="EMBL" id="KAG0582891.1"/>
    </source>
</evidence>
<sequence>MQLAALFIAPHQLAAVLFLSGDRSSSWKVRGGVCGAGCCGAANRFDEVRAEHAEVRLVASWTSFEC</sequence>
<gene>
    <name evidence="2" type="ORF">KC19_3G093600</name>
</gene>
<proteinExistence type="predicted"/>
<feature type="chain" id="PRO_5035742250" description="Secreted protein" evidence="1">
    <location>
        <begin position="16"/>
        <end position="66"/>
    </location>
</feature>
<evidence type="ECO:0000256" key="1">
    <source>
        <dbReference type="SAM" id="SignalP"/>
    </source>
</evidence>
<keyword evidence="1" id="KW-0732">Signal</keyword>
<accession>A0A8T0IJ16</accession>
<keyword evidence="3" id="KW-1185">Reference proteome</keyword>
<comment type="caution">
    <text evidence="2">The sequence shown here is derived from an EMBL/GenBank/DDBJ whole genome shotgun (WGS) entry which is preliminary data.</text>
</comment>
<organism evidence="2 3">
    <name type="scientific">Ceratodon purpureus</name>
    <name type="common">Fire moss</name>
    <name type="synonym">Dicranum purpureum</name>
    <dbReference type="NCBI Taxonomy" id="3225"/>
    <lineage>
        <taxon>Eukaryota</taxon>
        <taxon>Viridiplantae</taxon>
        <taxon>Streptophyta</taxon>
        <taxon>Embryophyta</taxon>
        <taxon>Bryophyta</taxon>
        <taxon>Bryophytina</taxon>
        <taxon>Bryopsida</taxon>
        <taxon>Dicranidae</taxon>
        <taxon>Pseudoditrichales</taxon>
        <taxon>Ditrichaceae</taxon>
        <taxon>Ceratodon</taxon>
    </lineage>
</organism>
<feature type="signal peptide" evidence="1">
    <location>
        <begin position="1"/>
        <end position="15"/>
    </location>
</feature>
<protein>
    <recommendedName>
        <fullName evidence="4">Secreted protein</fullName>
    </recommendedName>
</protein>